<protein>
    <submittedName>
        <fullName evidence="12">Amino acid permease-associated region</fullName>
    </submittedName>
</protein>
<dbReference type="GO" id="GO:0055085">
    <property type="term" value="P:transmembrane transport"/>
    <property type="evidence" value="ECO:0007669"/>
    <property type="project" value="InterPro"/>
</dbReference>
<feature type="transmembrane region" description="Helical" evidence="10">
    <location>
        <begin position="328"/>
        <end position="346"/>
    </location>
</feature>
<dbReference type="InterPro" id="IPR004840">
    <property type="entry name" value="Amino_acid_permease_CS"/>
</dbReference>
<evidence type="ECO:0000256" key="6">
    <source>
        <dbReference type="ARBA" id="ARBA00022692"/>
    </source>
</evidence>
<dbReference type="PIRSF" id="PIRSF006060">
    <property type="entry name" value="AA_transporter"/>
    <property type="match status" value="1"/>
</dbReference>
<accession>B0T9J7</accession>
<keyword evidence="12" id="KW-0614">Plasmid</keyword>
<evidence type="ECO:0000313" key="12">
    <source>
        <dbReference type="EMBL" id="ABZ74372.1"/>
    </source>
</evidence>
<dbReference type="OrthoDB" id="5297508at2"/>
<reference evidence="12" key="1">
    <citation type="submission" date="2008-01" db="EMBL/GenBank/DDBJ databases">
        <title>Complete sequence of plasmid1 pCAUL01 of Caulobacter sp. K31.</title>
        <authorList>
            <consortium name="US DOE Joint Genome Institute"/>
            <person name="Copeland A."/>
            <person name="Lucas S."/>
            <person name="Lapidus A."/>
            <person name="Barry K."/>
            <person name="Glavina del Rio T."/>
            <person name="Dalin E."/>
            <person name="Tice H."/>
            <person name="Pitluck S."/>
            <person name="Bruce D."/>
            <person name="Goodwin L."/>
            <person name="Thompson L.S."/>
            <person name="Brettin T."/>
            <person name="Detter J.C."/>
            <person name="Han C."/>
            <person name="Schmutz J."/>
            <person name="Larimer F."/>
            <person name="Land M."/>
            <person name="Hauser L."/>
            <person name="Kyrpides N."/>
            <person name="Kim E."/>
            <person name="Stephens C."/>
            <person name="Richardson P."/>
        </authorList>
    </citation>
    <scope>NUCLEOTIDE SEQUENCE [LARGE SCALE GENOMIC DNA]</scope>
    <source>
        <strain evidence="12">K31</strain>
        <plasmid evidence="12">pCAUL01</plasmid>
    </source>
</reference>
<keyword evidence="7" id="KW-0029">Amino-acid transport</keyword>
<evidence type="ECO:0000256" key="1">
    <source>
        <dbReference type="ARBA" id="ARBA00004429"/>
    </source>
</evidence>
<keyword evidence="5" id="KW-0997">Cell inner membrane</keyword>
<evidence type="ECO:0000256" key="4">
    <source>
        <dbReference type="ARBA" id="ARBA00022475"/>
    </source>
</evidence>
<geneLocation type="plasmid" evidence="12">
    <name>pCAUL01</name>
</geneLocation>
<comment type="subcellular location">
    <subcellularLocation>
        <location evidence="1">Cell inner membrane</location>
        <topology evidence="1">Multi-pass membrane protein</topology>
    </subcellularLocation>
</comment>
<keyword evidence="4" id="KW-1003">Cell membrane</keyword>
<dbReference type="EMBL" id="CP000928">
    <property type="protein sequence ID" value="ABZ74372.1"/>
    <property type="molecule type" value="Genomic_DNA"/>
</dbReference>
<dbReference type="Gene3D" id="1.20.1740.10">
    <property type="entry name" value="Amino acid/polyamine transporter I"/>
    <property type="match status" value="1"/>
</dbReference>
<feature type="transmembrane region" description="Helical" evidence="10">
    <location>
        <begin position="92"/>
        <end position="114"/>
    </location>
</feature>
<evidence type="ECO:0000256" key="7">
    <source>
        <dbReference type="ARBA" id="ARBA00022970"/>
    </source>
</evidence>
<evidence type="ECO:0000256" key="2">
    <source>
        <dbReference type="ARBA" id="ARBA00008583"/>
    </source>
</evidence>
<dbReference type="GO" id="GO:0005886">
    <property type="term" value="C:plasma membrane"/>
    <property type="evidence" value="ECO:0007669"/>
    <property type="project" value="UniProtKB-SubCell"/>
</dbReference>
<keyword evidence="3" id="KW-0813">Transport</keyword>
<sequence length="443" mass="46524">MRPPAGLRERHIRFIALGGAIGAGLFLGSGAALHSAGPTLLAAYAASGLAVFMICRAMGELILARPSPGAFADYATDFIGPWAGYFTGWSYWLIWMLAGIAEITAAGVFMRFWFPDLPQWVTALCAVAVLGAVNLTSTRLFGELEFWLVLVKVLTVIALILGGAFILLTGFHRPPQAGPATLIVGGLLPHGWGGLLHALPIAIFGFGGVEMIGLAVQDGADPRRSAPKVINGVIWRILVFYIGALAVIMMIFPWTQLDPRQSPFVAVFASLGLPAAAGVINAVVLTAALSSCNSGLYSASRMLAALARQGQAPSSLAARADHRVPTRAVLVSIAGLGLGVALNYALPDRAFGYLVSALAALILWIWGVILVSHLRYRRRLAALGQAPGAFAMPGGVGANVATLGFLVLVAAILALDPASQMIFAIAAGWFALLAIIYRLTRPR</sequence>
<feature type="transmembrane region" description="Helical" evidence="10">
    <location>
        <begin position="149"/>
        <end position="171"/>
    </location>
</feature>
<dbReference type="PANTHER" id="PTHR43495:SF4">
    <property type="entry name" value="AROMATIC AMINO ACID TRANSPORT PROTEIN AROP"/>
    <property type="match status" value="1"/>
</dbReference>
<keyword evidence="8 10" id="KW-1133">Transmembrane helix</keyword>
<feature type="domain" description="Amino acid permease/ SLC12A" evidence="11">
    <location>
        <begin position="11"/>
        <end position="420"/>
    </location>
</feature>
<evidence type="ECO:0000256" key="10">
    <source>
        <dbReference type="SAM" id="Phobius"/>
    </source>
</evidence>
<dbReference type="GO" id="GO:0006865">
    <property type="term" value="P:amino acid transport"/>
    <property type="evidence" value="ECO:0007669"/>
    <property type="project" value="UniProtKB-KW"/>
</dbReference>
<dbReference type="FunFam" id="1.20.1740.10:FF:000001">
    <property type="entry name" value="Amino acid permease"/>
    <property type="match status" value="1"/>
</dbReference>
<dbReference type="PANTHER" id="PTHR43495">
    <property type="entry name" value="GABA PERMEASE"/>
    <property type="match status" value="1"/>
</dbReference>
<feature type="transmembrane region" description="Helical" evidence="10">
    <location>
        <begin position="395"/>
        <end position="415"/>
    </location>
</feature>
<dbReference type="PROSITE" id="PS00218">
    <property type="entry name" value="AMINO_ACID_PERMEASE_1"/>
    <property type="match status" value="1"/>
</dbReference>
<evidence type="ECO:0000256" key="3">
    <source>
        <dbReference type="ARBA" id="ARBA00022448"/>
    </source>
</evidence>
<feature type="transmembrane region" description="Helical" evidence="10">
    <location>
        <begin position="352"/>
        <end position="374"/>
    </location>
</feature>
<feature type="transmembrane region" description="Helical" evidence="10">
    <location>
        <begin position="191"/>
        <end position="212"/>
    </location>
</feature>
<keyword evidence="9 10" id="KW-0472">Membrane</keyword>
<dbReference type="InterPro" id="IPR004841">
    <property type="entry name" value="AA-permease/SLC12A_dom"/>
</dbReference>
<feature type="transmembrane region" description="Helical" evidence="10">
    <location>
        <begin position="233"/>
        <end position="252"/>
    </location>
</feature>
<feature type="transmembrane region" description="Helical" evidence="10">
    <location>
        <begin position="12"/>
        <end position="33"/>
    </location>
</feature>
<dbReference type="KEGG" id="cak:Caul_5252"/>
<evidence type="ECO:0000256" key="8">
    <source>
        <dbReference type="ARBA" id="ARBA00022989"/>
    </source>
</evidence>
<proteinExistence type="inferred from homology"/>
<comment type="similarity">
    <text evidence="2">Belongs to the amino acid-polyamine-organocation (APC) superfamily. Amino acid transporter (AAT) (TC 2.A.3.1) family.</text>
</comment>
<feature type="transmembrane region" description="Helical" evidence="10">
    <location>
        <begin position="39"/>
        <end position="59"/>
    </location>
</feature>
<dbReference type="HOGENOM" id="CLU_007946_9_3_5"/>
<keyword evidence="6 10" id="KW-0812">Transmembrane</keyword>
<feature type="transmembrane region" description="Helical" evidence="10">
    <location>
        <begin position="120"/>
        <end position="137"/>
    </location>
</feature>
<evidence type="ECO:0000256" key="9">
    <source>
        <dbReference type="ARBA" id="ARBA00023136"/>
    </source>
</evidence>
<gene>
    <name evidence="12" type="ordered locus">Caul_5252</name>
</gene>
<dbReference type="AlphaFoldDB" id="B0T9J7"/>
<feature type="transmembrane region" description="Helical" evidence="10">
    <location>
        <begin position="421"/>
        <end position="440"/>
    </location>
</feature>
<organism evidence="12">
    <name type="scientific">Caulobacter sp. (strain K31)</name>
    <dbReference type="NCBI Taxonomy" id="366602"/>
    <lineage>
        <taxon>Bacteria</taxon>
        <taxon>Pseudomonadati</taxon>
        <taxon>Pseudomonadota</taxon>
        <taxon>Alphaproteobacteria</taxon>
        <taxon>Caulobacterales</taxon>
        <taxon>Caulobacteraceae</taxon>
        <taxon>Caulobacter</taxon>
    </lineage>
</organism>
<dbReference type="Pfam" id="PF00324">
    <property type="entry name" value="AA_permease"/>
    <property type="match status" value="1"/>
</dbReference>
<feature type="transmembrane region" description="Helical" evidence="10">
    <location>
        <begin position="264"/>
        <end position="292"/>
    </location>
</feature>
<name>B0T9J7_CAUSK</name>
<evidence type="ECO:0000256" key="5">
    <source>
        <dbReference type="ARBA" id="ARBA00022519"/>
    </source>
</evidence>
<evidence type="ECO:0000259" key="11">
    <source>
        <dbReference type="Pfam" id="PF00324"/>
    </source>
</evidence>